<name>A0A1Y1VZE9_9FUNG</name>
<proteinExistence type="predicted"/>
<dbReference type="EMBL" id="MCFD01000015">
    <property type="protein sequence ID" value="ORX66633.1"/>
    <property type="molecule type" value="Genomic_DNA"/>
</dbReference>
<protein>
    <recommendedName>
        <fullName evidence="1">Chitin-binding type-4 domain-containing protein</fullName>
    </recommendedName>
</protein>
<sequence length="193" mass="20594">AALAHMEIINPCPRYSPHCATTPTLPPGESIDYNMNTPIGSNGSILAPFCRRTTPWPKVTDTWTAGQAVTVQFYPGGATHSGGHCEFSISYDGGNTFVVVHQELKYCFFTGAPSAGGVDTVRSYTINLPANLPGTDRAVFAWTWVNAAGNREFYNGCGDIAIKGSAGSYTGKKVTIANYGPGYPVIPEFLGNY</sequence>
<dbReference type="PANTHER" id="PTHR36182:SF1">
    <property type="entry name" value="PROTEIN, PUTATIVE (AFU_ORTHOLOGUE AFUA_6G10930)-RELATED"/>
    <property type="match status" value="1"/>
</dbReference>
<feature type="non-terminal residue" evidence="2">
    <location>
        <position position="193"/>
    </location>
</feature>
<evidence type="ECO:0000313" key="2">
    <source>
        <dbReference type="EMBL" id="ORX66633.1"/>
    </source>
</evidence>
<dbReference type="AlphaFoldDB" id="A0A1Y1VZE9"/>
<dbReference type="Pfam" id="PF03067">
    <property type="entry name" value="LPMO_10"/>
    <property type="match status" value="1"/>
</dbReference>
<feature type="non-terminal residue" evidence="2">
    <location>
        <position position="1"/>
    </location>
</feature>
<dbReference type="Proteomes" id="UP000193922">
    <property type="component" value="Unassembled WGS sequence"/>
</dbReference>
<keyword evidence="3" id="KW-1185">Reference proteome</keyword>
<evidence type="ECO:0000313" key="3">
    <source>
        <dbReference type="Proteomes" id="UP000193922"/>
    </source>
</evidence>
<organism evidence="2 3">
    <name type="scientific">Linderina pennispora</name>
    <dbReference type="NCBI Taxonomy" id="61395"/>
    <lineage>
        <taxon>Eukaryota</taxon>
        <taxon>Fungi</taxon>
        <taxon>Fungi incertae sedis</taxon>
        <taxon>Zoopagomycota</taxon>
        <taxon>Kickxellomycotina</taxon>
        <taxon>Kickxellomycetes</taxon>
        <taxon>Kickxellales</taxon>
        <taxon>Kickxellaceae</taxon>
        <taxon>Linderina</taxon>
    </lineage>
</organism>
<comment type="caution">
    <text evidence="2">The sequence shown here is derived from an EMBL/GenBank/DDBJ whole genome shotgun (WGS) entry which is preliminary data.</text>
</comment>
<gene>
    <name evidence="2" type="ORF">DL89DRAFT_210111</name>
</gene>
<dbReference type="GeneID" id="63800825"/>
<accession>A0A1Y1VZE9</accession>
<dbReference type="InterPro" id="IPR004302">
    <property type="entry name" value="Cellulose/chitin-bd_N"/>
</dbReference>
<reference evidence="2 3" key="1">
    <citation type="submission" date="2016-07" db="EMBL/GenBank/DDBJ databases">
        <title>Pervasive Adenine N6-methylation of Active Genes in Fungi.</title>
        <authorList>
            <consortium name="DOE Joint Genome Institute"/>
            <person name="Mondo S.J."/>
            <person name="Dannebaum R.O."/>
            <person name="Kuo R.C."/>
            <person name="Labutti K."/>
            <person name="Haridas S."/>
            <person name="Kuo A."/>
            <person name="Salamov A."/>
            <person name="Ahrendt S.R."/>
            <person name="Lipzen A."/>
            <person name="Sullivan W."/>
            <person name="Andreopoulos W.B."/>
            <person name="Clum A."/>
            <person name="Lindquist E."/>
            <person name="Daum C."/>
            <person name="Ramamoorthy G.K."/>
            <person name="Gryganskyi A."/>
            <person name="Culley D."/>
            <person name="Magnuson J.K."/>
            <person name="James T.Y."/>
            <person name="O'Malley M.A."/>
            <person name="Stajich J.E."/>
            <person name="Spatafora J.W."/>
            <person name="Visel A."/>
            <person name="Grigoriev I.V."/>
        </authorList>
    </citation>
    <scope>NUCLEOTIDE SEQUENCE [LARGE SCALE GENOMIC DNA]</scope>
    <source>
        <strain evidence="2 3">ATCC 12442</strain>
    </source>
</reference>
<dbReference type="RefSeq" id="XP_040740621.1">
    <property type="nucleotide sequence ID" value="XM_040884177.1"/>
</dbReference>
<dbReference type="OrthoDB" id="2342176at2759"/>
<feature type="domain" description="Chitin-binding type-4" evidence="1">
    <location>
        <begin position="52"/>
        <end position="159"/>
    </location>
</feature>
<evidence type="ECO:0000259" key="1">
    <source>
        <dbReference type="Pfam" id="PF03067"/>
    </source>
</evidence>
<dbReference type="PANTHER" id="PTHR36182">
    <property type="entry name" value="PROTEIN, PUTATIVE (AFU_ORTHOLOGUE AFUA_6G10930)-RELATED"/>
    <property type="match status" value="1"/>
</dbReference>
<dbReference type="Gene3D" id="2.70.50.70">
    <property type="match status" value="1"/>
</dbReference>